<keyword evidence="8" id="KW-1185">Reference proteome</keyword>
<feature type="transmembrane region" description="Helical" evidence="6">
    <location>
        <begin position="500"/>
        <end position="518"/>
    </location>
</feature>
<feature type="transmembrane region" description="Helical" evidence="6">
    <location>
        <begin position="208"/>
        <end position="228"/>
    </location>
</feature>
<dbReference type="InterPro" id="IPR024923">
    <property type="entry name" value="PG_synth_SpoVB"/>
</dbReference>
<feature type="transmembrane region" description="Helical" evidence="6">
    <location>
        <begin position="472"/>
        <end position="494"/>
    </location>
</feature>
<feature type="transmembrane region" description="Helical" evidence="6">
    <location>
        <begin position="67"/>
        <end position="85"/>
    </location>
</feature>
<evidence type="ECO:0000256" key="2">
    <source>
        <dbReference type="ARBA" id="ARBA00022475"/>
    </source>
</evidence>
<feature type="transmembrane region" description="Helical" evidence="6">
    <location>
        <begin position="309"/>
        <end position="329"/>
    </location>
</feature>
<keyword evidence="2" id="KW-1003">Cell membrane</keyword>
<evidence type="ECO:0000256" key="3">
    <source>
        <dbReference type="ARBA" id="ARBA00022692"/>
    </source>
</evidence>
<evidence type="ECO:0000313" key="8">
    <source>
        <dbReference type="Proteomes" id="UP000475928"/>
    </source>
</evidence>
<dbReference type="PIRSF" id="PIRSF038958">
    <property type="entry name" value="PG_synth_SpoVB"/>
    <property type="match status" value="1"/>
</dbReference>
<comment type="caution">
    <text evidence="7">The sequence shown here is derived from an EMBL/GenBank/DDBJ whole genome shotgun (WGS) entry which is preliminary data.</text>
</comment>
<proteinExistence type="predicted"/>
<dbReference type="RefSeq" id="WP_172357173.1">
    <property type="nucleotide sequence ID" value="NZ_BLLH01000008.1"/>
</dbReference>
<dbReference type="Pfam" id="PF01943">
    <property type="entry name" value="Polysacc_synt"/>
    <property type="match status" value="1"/>
</dbReference>
<evidence type="ECO:0000256" key="6">
    <source>
        <dbReference type="SAM" id="Phobius"/>
    </source>
</evidence>
<dbReference type="GO" id="GO:0005886">
    <property type="term" value="C:plasma membrane"/>
    <property type="evidence" value="ECO:0007669"/>
    <property type="project" value="UniProtKB-SubCell"/>
</dbReference>
<dbReference type="Proteomes" id="UP000475928">
    <property type="component" value="Unassembled WGS sequence"/>
</dbReference>
<feature type="transmembrane region" description="Helical" evidence="6">
    <location>
        <begin position="442"/>
        <end position="460"/>
    </location>
</feature>
<name>A0A6A0B9N0_9LACT</name>
<evidence type="ECO:0000256" key="4">
    <source>
        <dbReference type="ARBA" id="ARBA00022989"/>
    </source>
</evidence>
<feature type="transmembrane region" description="Helical" evidence="6">
    <location>
        <begin position="413"/>
        <end position="436"/>
    </location>
</feature>
<evidence type="ECO:0000313" key="7">
    <source>
        <dbReference type="EMBL" id="GFH41054.1"/>
    </source>
</evidence>
<comment type="subcellular location">
    <subcellularLocation>
        <location evidence="1">Cell membrane</location>
        <topology evidence="1">Multi-pass membrane protein</topology>
    </subcellularLocation>
</comment>
<dbReference type="InterPro" id="IPR050833">
    <property type="entry name" value="Poly_Biosynth_Transport"/>
</dbReference>
<feature type="transmembrane region" description="Helical" evidence="6">
    <location>
        <begin position="350"/>
        <end position="370"/>
    </location>
</feature>
<protein>
    <submittedName>
        <fullName evidence="7">Polysaccharide biosynthesis protein</fullName>
    </submittedName>
</protein>
<dbReference type="InterPro" id="IPR002797">
    <property type="entry name" value="Polysacc_synth"/>
</dbReference>
<evidence type="ECO:0000256" key="5">
    <source>
        <dbReference type="ARBA" id="ARBA00023136"/>
    </source>
</evidence>
<feature type="transmembrane region" description="Helical" evidence="6">
    <location>
        <begin position="183"/>
        <end position="202"/>
    </location>
</feature>
<dbReference type="CDD" id="cd13124">
    <property type="entry name" value="MATE_SpoVB_like"/>
    <property type="match status" value="1"/>
</dbReference>
<feature type="transmembrane region" description="Helical" evidence="6">
    <location>
        <begin position="145"/>
        <end position="162"/>
    </location>
</feature>
<reference evidence="7 8" key="1">
    <citation type="submission" date="2020-02" db="EMBL/GenBank/DDBJ databases">
        <title>Draft genome sequence of Lactococcus sp. Hs20B0-1.</title>
        <authorList>
            <person name="Noda S."/>
            <person name="Yuki M."/>
            <person name="Ohkuma M."/>
        </authorList>
    </citation>
    <scope>NUCLEOTIDE SEQUENCE [LARGE SCALE GENOMIC DNA]</scope>
    <source>
        <strain evidence="7 8">Hs20B0-1</strain>
    </source>
</reference>
<keyword evidence="4 6" id="KW-1133">Transmembrane helix</keyword>
<feature type="transmembrane region" description="Helical" evidence="6">
    <location>
        <begin position="106"/>
        <end position="125"/>
    </location>
</feature>
<keyword evidence="5 6" id="KW-0472">Membrane</keyword>
<dbReference type="PANTHER" id="PTHR30250:SF21">
    <property type="entry name" value="LIPID II FLIPPASE MURJ"/>
    <property type="match status" value="1"/>
</dbReference>
<evidence type="ECO:0000256" key="1">
    <source>
        <dbReference type="ARBA" id="ARBA00004651"/>
    </source>
</evidence>
<accession>A0A6A0B9N0</accession>
<keyword evidence="3 6" id="KW-0812">Transmembrane</keyword>
<feature type="transmembrane region" description="Helical" evidence="6">
    <location>
        <begin position="382"/>
        <end position="401"/>
    </location>
</feature>
<organism evidence="7 8">
    <name type="scientific">Pseudolactococcus insecticola</name>
    <dbReference type="NCBI Taxonomy" id="2709158"/>
    <lineage>
        <taxon>Bacteria</taxon>
        <taxon>Bacillati</taxon>
        <taxon>Bacillota</taxon>
        <taxon>Bacilli</taxon>
        <taxon>Lactobacillales</taxon>
        <taxon>Streptococcaceae</taxon>
        <taxon>Pseudolactococcus</taxon>
    </lineage>
</organism>
<gene>
    <name evidence="7" type="primary">ysgC</name>
    <name evidence="7" type="ORF">Hs20B_14520</name>
</gene>
<feature type="transmembrane region" description="Helical" evidence="6">
    <location>
        <begin position="26"/>
        <end position="47"/>
    </location>
</feature>
<dbReference type="PANTHER" id="PTHR30250">
    <property type="entry name" value="PST FAMILY PREDICTED COLANIC ACID TRANSPORTER"/>
    <property type="match status" value="1"/>
</dbReference>
<dbReference type="AlphaFoldDB" id="A0A6A0B9N0"/>
<sequence>MENAEFIEEEISTAENQQNRMLAGTFWMTAGDFLSKILGAIYIIPWYAWMGTHGDQANALFSMGYNVYALFLLISTAGIPVAISREVAKYNALGDRNMSYRLVRQMLVFMGVLGLFFAGVMYLLAPFFASLSGGGKDLIPVMKSLSLAVLVFPAMSVIRGYFQGLSNMKPYALSQLMEQIVRVIWMLVTAYTIMKIGSGDWVKAVTQSTTAAFIGMIASTVVLVVSLMRQGDISKIANPGKSNHEINAVRLLTQTLKQAIPFIVIGSAIQIFKLIDQSTFPHVMRLVANYTDAQLMIFFSYFSANTDKLTMVLIGVATTLGGVSIPLITSSYVKGEKKETAHLISYSVQLFAIFMIPAVVGMSLLSRNIYTIFYVTPNQLQLNLFIFAFLQSFLLASYAMLSPMLQALHHSRLAMRYFGATLIIKLILQVPAIYLYESYGPMIATTIAFGTGVFLFLRKIQQVSNFSIKATFRGVLGIVCMTAVMAVIVLVVKWLLPSNVYLTTVVSGGIGLISYLIMAAKLGYLEKLLGAKGTSLRRKLHI</sequence>
<dbReference type="EMBL" id="BLLH01000008">
    <property type="protein sequence ID" value="GFH41054.1"/>
    <property type="molecule type" value="Genomic_DNA"/>
</dbReference>